<feature type="chain" id="PRO_5029620505" evidence="1">
    <location>
        <begin position="22"/>
        <end position="223"/>
    </location>
</feature>
<comment type="caution">
    <text evidence="2">The sequence shown here is derived from an EMBL/GenBank/DDBJ whole genome shotgun (WGS) entry which is preliminary data.</text>
</comment>
<reference evidence="2 3" key="1">
    <citation type="submission" date="2019-07" db="EMBL/GenBank/DDBJ databases">
        <title>De Novo Assembly of kiwifruit Actinidia rufa.</title>
        <authorList>
            <person name="Sugita-Konishi S."/>
            <person name="Sato K."/>
            <person name="Mori E."/>
            <person name="Abe Y."/>
            <person name="Kisaki G."/>
            <person name="Hamano K."/>
            <person name="Suezawa K."/>
            <person name="Otani M."/>
            <person name="Fukuda T."/>
            <person name="Manabe T."/>
            <person name="Gomi K."/>
            <person name="Tabuchi M."/>
            <person name="Akimitsu K."/>
            <person name="Kataoka I."/>
        </authorList>
    </citation>
    <scope>NUCLEOTIDE SEQUENCE [LARGE SCALE GENOMIC DNA]</scope>
    <source>
        <strain evidence="3">cv. Fuchu</strain>
    </source>
</reference>
<dbReference type="Pfam" id="PF05623">
    <property type="entry name" value="DUF789"/>
    <property type="match status" value="1"/>
</dbReference>
<protein>
    <submittedName>
        <fullName evidence="2">Uncharacterized protein</fullName>
    </submittedName>
</protein>
<dbReference type="OrthoDB" id="1896065at2759"/>
<evidence type="ECO:0000313" key="3">
    <source>
        <dbReference type="Proteomes" id="UP000585474"/>
    </source>
</evidence>
<dbReference type="InterPro" id="IPR008507">
    <property type="entry name" value="DUF789"/>
</dbReference>
<evidence type="ECO:0000313" key="2">
    <source>
        <dbReference type="EMBL" id="GFZ13761.1"/>
    </source>
</evidence>
<dbReference type="EMBL" id="BJWL01000023">
    <property type="protein sequence ID" value="GFZ13761.1"/>
    <property type="molecule type" value="Genomic_DNA"/>
</dbReference>
<evidence type="ECO:0000256" key="1">
    <source>
        <dbReference type="SAM" id="SignalP"/>
    </source>
</evidence>
<organism evidence="2 3">
    <name type="scientific">Actinidia rufa</name>
    <dbReference type="NCBI Taxonomy" id="165716"/>
    <lineage>
        <taxon>Eukaryota</taxon>
        <taxon>Viridiplantae</taxon>
        <taxon>Streptophyta</taxon>
        <taxon>Embryophyta</taxon>
        <taxon>Tracheophyta</taxon>
        <taxon>Spermatophyta</taxon>
        <taxon>Magnoliopsida</taxon>
        <taxon>eudicotyledons</taxon>
        <taxon>Gunneridae</taxon>
        <taxon>Pentapetalae</taxon>
        <taxon>asterids</taxon>
        <taxon>Ericales</taxon>
        <taxon>Actinidiaceae</taxon>
        <taxon>Actinidia</taxon>
    </lineage>
</organism>
<keyword evidence="1" id="KW-0732">Signal</keyword>
<gene>
    <name evidence="2" type="ORF">Acr_23g0021460</name>
</gene>
<accession>A0A7J0GSS6</accession>
<sequence length="223" mass="25417">MRNFIQQAGAILSMHFVLVEALKRTSEGYIDICRQKRRRIVYTNSKQCPVRKASQFLDSTVKTASTTRGLSGGTKMCCRSSDRYRSSFESRRTRRRWRRENRSDSDDLLAALLKPPSVWSSSPPRPPPTAATNFDRLVESFTPYVNAKFLSEVNSKGRKNWESDTHLYYCLGDLWESLAEWSAYGVGVPLVLNGKDPITQYYVPSLSGIQLHGDQVKSPSRLR</sequence>
<dbReference type="Proteomes" id="UP000585474">
    <property type="component" value="Unassembled WGS sequence"/>
</dbReference>
<proteinExistence type="predicted"/>
<keyword evidence="3" id="KW-1185">Reference proteome</keyword>
<name>A0A7J0GSS6_9ERIC</name>
<dbReference type="AlphaFoldDB" id="A0A7J0GSS6"/>
<feature type="signal peptide" evidence="1">
    <location>
        <begin position="1"/>
        <end position="21"/>
    </location>
</feature>
<dbReference type="PANTHER" id="PTHR31343">
    <property type="entry name" value="T15D22.8"/>
    <property type="match status" value="1"/>
</dbReference>
<dbReference type="PANTHER" id="PTHR31343:SF4">
    <property type="entry name" value="DUF789 DOMAIN-CONTAINING PROTEIN"/>
    <property type="match status" value="1"/>
</dbReference>